<dbReference type="PROSITE" id="PS00775">
    <property type="entry name" value="GLYCOSYL_HYDROL_F3"/>
    <property type="match status" value="1"/>
</dbReference>
<evidence type="ECO:0000256" key="1">
    <source>
        <dbReference type="ARBA" id="ARBA00001231"/>
    </source>
</evidence>
<evidence type="ECO:0000256" key="5">
    <source>
        <dbReference type="ARBA" id="ARBA00023295"/>
    </source>
</evidence>
<comment type="caution">
    <text evidence="8">The sequence shown here is derived from an EMBL/GenBank/DDBJ whole genome shotgun (WGS) entry which is preliminary data.</text>
</comment>
<dbReference type="PRINTS" id="PR00133">
    <property type="entry name" value="GLHYDRLASE3"/>
</dbReference>
<keyword evidence="9" id="KW-1185">Reference proteome</keyword>
<evidence type="ECO:0000256" key="3">
    <source>
        <dbReference type="ARBA" id="ARBA00012663"/>
    </source>
</evidence>
<dbReference type="Gene3D" id="3.20.20.300">
    <property type="entry name" value="Glycoside hydrolase, family 3, N-terminal domain"/>
    <property type="match status" value="1"/>
</dbReference>
<reference evidence="8" key="1">
    <citation type="submission" date="2022-01" db="EMBL/GenBank/DDBJ databases">
        <authorList>
            <person name="Criscuolo A."/>
        </authorList>
    </citation>
    <scope>NUCLEOTIDE SEQUENCE</scope>
    <source>
        <strain evidence="8">CIP111892</strain>
    </source>
</reference>
<dbReference type="InterPro" id="IPR036881">
    <property type="entry name" value="Glyco_hydro_3_C_sf"/>
</dbReference>
<dbReference type="Proteomes" id="UP000838324">
    <property type="component" value="Unassembled WGS sequence"/>
</dbReference>
<gene>
    <name evidence="8" type="primary">nag3</name>
    <name evidence="8" type="ORF">PAECIP111892_04726</name>
</gene>
<sequence>MRRPLTKDEQDWVEHTLQSMSVREKIGQTMQDHAGRLPFKATDEDEVRAYLEKYPVGSFFIGGEVIQKAAGKAGEYREWVELLQRVSKFPLLFSGDLEFGAGSAVKSLTAFPPLLALAAADDEALAYEYGKYTAIEGRAAGFTWALAPGTDLLLNWMNPVITTRCLGDEPGRAQRLSAAVVRGMQDYGIAACAKHFPGDGVDYRDQHIITTVNSLPEEEWWSTYGKVSQHLIDQGLMSYMTGHIALPWMEGAAAQGRKPVPATVSRRITTDLLRRRMGFEGVVLSDALDMGGFLAWGDYEQRMVDCLNSGTDVLLWPGVRYFETMEKALAQGTVTMERLDASVRRILAMKAELGLQHLDAQGRDPLAVPLLNDKLKPEQDRQARELSRQLAEKCITLVRNRADILPLDPQTTRRVLVIMLNKVTQGRVFERMGLFVDQLQARGLQVDILDEFEPLNTLQKWEQSGNRWDAAFVPYFMPLHGMMNSARPVGEAAKAIWALQHAETIRPIGVSFATPFLLRDMPFLDTLVNAYSLHEETVEFTVKALFGEAPFQGHSPVDADPEEDYLSPRRLQHVPH</sequence>
<dbReference type="InterPro" id="IPR036962">
    <property type="entry name" value="Glyco_hydro_3_N_sf"/>
</dbReference>
<feature type="domain" description="Glycoside hydrolase family 3 N-terminal" evidence="7">
    <location>
        <begin position="22"/>
        <end position="348"/>
    </location>
</feature>
<evidence type="ECO:0000256" key="4">
    <source>
        <dbReference type="ARBA" id="ARBA00022801"/>
    </source>
</evidence>
<keyword evidence="4 8" id="KW-0378">Hydrolase</keyword>
<evidence type="ECO:0000256" key="2">
    <source>
        <dbReference type="ARBA" id="ARBA00005336"/>
    </source>
</evidence>
<dbReference type="PANTHER" id="PTHR30480">
    <property type="entry name" value="BETA-HEXOSAMINIDASE-RELATED"/>
    <property type="match status" value="1"/>
</dbReference>
<accession>A0ABM9CNC5</accession>
<dbReference type="Gene3D" id="3.40.50.1700">
    <property type="entry name" value="Glycoside hydrolase family 3 C-terminal domain"/>
    <property type="match status" value="1"/>
</dbReference>
<dbReference type="PANTHER" id="PTHR30480:SF13">
    <property type="entry name" value="BETA-HEXOSAMINIDASE"/>
    <property type="match status" value="1"/>
</dbReference>
<feature type="region of interest" description="Disordered" evidence="6">
    <location>
        <begin position="553"/>
        <end position="576"/>
    </location>
</feature>
<comment type="similarity">
    <text evidence="2">Belongs to the glycosyl hydrolase 3 family.</text>
</comment>
<evidence type="ECO:0000313" key="8">
    <source>
        <dbReference type="EMBL" id="CAH1219362.1"/>
    </source>
</evidence>
<name>A0ABM9CNC5_9BACL</name>
<dbReference type="InterPro" id="IPR001764">
    <property type="entry name" value="Glyco_hydro_3_N"/>
</dbReference>
<evidence type="ECO:0000259" key="7">
    <source>
        <dbReference type="Pfam" id="PF00933"/>
    </source>
</evidence>
<comment type="catalytic activity">
    <reaction evidence="1">
        <text>Hydrolysis of terminal non-reducing N-acetyl-D-hexosamine residues in N-acetyl-beta-D-hexosaminides.</text>
        <dbReference type="EC" id="3.2.1.52"/>
    </reaction>
</comment>
<dbReference type="EC" id="3.2.1.52" evidence="3"/>
<proteinExistence type="inferred from homology"/>
<dbReference type="InterPro" id="IPR019800">
    <property type="entry name" value="Glyco_hydro_3_AS"/>
</dbReference>
<evidence type="ECO:0000256" key="6">
    <source>
        <dbReference type="SAM" id="MobiDB-lite"/>
    </source>
</evidence>
<keyword evidence="5 8" id="KW-0326">Glycosidase</keyword>
<evidence type="ECO:0000313" key="9">
    <source>
        <dbReference type="Proteomes" id="UP000838324"/>
    </source>
</evidence>
<dbReference type="SUPFAM" id="SSF51445">
    <property type="entry name" value="(Trans)glycosidases"/>
    <property type="match status" value="1"/>
</dbReference>
<dbReference type="InterPro" id="IPR017853">
    <property type="entry name" value="GH"/>
</dbReference>
<dbReference type="Pfam" id="PF00933">
    <property type="entry name" value="Glyco_hydro_3"/>
    <property type="match status" value="1"/>
</dbReference>
<organism evidence="8 9">
    <name type="scientific">Paenibacillus auburnensis</name>
    <dbReference type="NCBI Taxonomy" id="2905649"/>
    <lineage>
        <taxon>Bacteria</taxon>
        <taxon>Bacillati</taxon>
        <taxon>Bacillota</taxon>
        <taxon>Bacilli</taxon>
        <taxon>Bacillales</taxon>
        <taxon>Paenibacillaceae</taxon>
        <taxon>Paenibacillus</taxon>
    </lineage>
</organism>
<protein>
    <recommendedName>
        <fullName evidence="3">beta-N-acetylhexosaminidase</fullName>
        <ecNumber evidence="3">3.2.1.52</ecNumber>
    </recommendedName>
</protein>
<dbReference type="InterPro" id="IPR050226">
    <property type="entry name" value="NagZ_Beta-hexosaminidase"/>
</dbReference>
<dbReference type="RefSeq" id="WP_236336577.1">
    <property type="nucleotide sequence ID" value="NZ_CAKMMG010000009.1"/>
</dbReference>
<dbReference type="EMBL" id="CAKMMG010000009">
    <property type="protein sequence ID" value="CAH1219362.1"/>
    <property type="molecule type" value="Genomic_DNA"/>
</dbReference>
<dbReference type="GO" id="GO:0008422">
    <property type="term" value="F:beta-glucosidase activity"/>
    <property type="evidence" value="ECO:0007669"/>
    <property type="project" value="UniProtKB-EC"/>
</dbReference>